<comment type="cofactor">
    <cofactor evidence="1">
        <name>L-ascorbate</name>
        <dbReference type="ChEBI" id="CHEBI:38290"/>
    </cofactor>
</comment>
<keyword evidence="3" id="KW-0847">Vitamin C</keyword>
<sequence length="184" mass="20265">MLSPPTHDVVVWESVLAPALLDALTRTMQAAEGRPADVCAPTGRLVDQHIRRTSRVEVPQSLSDKTRLCFEGLHDRLEEHFGVRLGGCEPPQFLRYERGDRFVPHSDVAAGRRVTAVLHLAQAGAARGSLTFFAPSPTATWQTCRKKISFPPGSVIAFPADLVHEVPPVRVGPRLTVVTWFWNG</sequence>
<comment type="caution">
    <text evidence="8">The sequence shown here is derived from an EMBL/GenBank/DDBJ whole genome shotgun (WGS) entry which is preliminary data.</text>
</comment>
<dbReference type="RefSeq" id="WP_176711969.1">
    <property type="nucleotide sequence ID" value="NZ_JASJUS010000026.1"/>
</dbReference>
<dbReference type="Gene3D" id="2.60.120.620">
    <property type="entry name" value="q2cbj1_9rhob like domain"/>
    <property type="match status" value="1"/>
</dbReference>
<protein>
    <submittedName>
        <fullName evidence="8">2OG-Fe(II) oxygenase</fullName>
        <ecNumber evidence="8">1.14.11.-</ecNumber>
    </submittedName>
</protein>
<dbReference type="SMART" id="SM00702">
    <property type="entry name" value="P4Hc"/>
    <property type="match status" value="1"/>
</dbReference>
<evidence type="ECO:0000313" key="9">
    <source>
        <dbReference type="Proteomes" id="UP001241926"/>
    </source>
</evidence>
<dbReference type="InterPro" id="IPR006620">
    <property type="entry name" value="Pro_4_hyd_alph"/>
</dbReference>
<evidence type="ECO:0000313" key="8">
    <source>
        <dbReference type="EMBL" id="MDL2079728.1"/>
    </source>
</evidence>
<feature type="domain" description="Fe2OG dioxygenase" evidence="7">
    <location>
        <begin position="87"/>
        <end position="184"/>
    </location>
</feature>
<evidence type="ECO:0000256" key="1">
    <source>
        <dbReference type="ARBA" id="ARBA00001961"/>
    </source>
</evidence>
<accession>A0ABT7J4E2</accession>
<reference evidence="8 9" key="1">
    <citation type="submission" date="2023-05" db="EMBL/GenBank/DDBJ databases">
        <title>Streptomyces fuscus sp. nov., a brown-black pigment producing actinomyces isolated from dry sand of Sea duck farm.</title>
        <authorList>
            <person name="Xie J."/>
            <person name="Shen N."/>
        </authorList>
    </citation>
    <scope>NUCLEOTIDE SEQUENCE [LARGE SCALE GENOMIC DNA]</scope>
    <source>
        <strain evidence="8 9">GXMU-J15</strain>
    </source>
</reference>
<evidence type="ECO:0000256" key="3">
    <source>
        <dbReference type="ARBA" id="ARBA00022896"/>
    </source>
</evidence>
<evidence type="ECO:0000256" key="6">
    <source>
        <dbReference type="ARBA" id="ARBA00023004"/>
    </source>
</evidence>
<keyword evidence="5 8" id="KW-0560">Oxidoreductase</keyword>
<keyword evidence="6" id="KW-0408">Iron</keyword>
<dbReference type="GO" id="GO:0016491">
    <property type="term" value="F:oxidoreductase activity"/>
    <property type="evidence" value="ECO:0007669"/>
    <property type="project" value="UniProtKB-KW"/>
</dbReference>
<keyword evidence="2" id="KW-0479">Metal-binding</keyword>
<evidence type="ECO:0000256" key="2">
    <source>
        <dbReference type="ARBA" id="ARBA00022723"/>
    </source>
</evidence>
<gene>
    <name evidence="8" type="ORF">QNN03_25115</name>
</gene>
<dbReference type="EMBL" id="JASJUS010000026">
    <property type="protein sequence ID" value="MDL2079728.1"/>
    <property type="molecule type" value="Genomic_DNA"/>
</dbReference>
<keyword evidence="9" id="KW-1185">Reference proteome</keyword>
<evidence type="ECO:0000256" key="5">
    <source>
        <dbReference type="ARBA" id="ARBA00023002"/>
    </source>
</evidence>
<dbReference type="Pfam" id="PF13640">
    <property type="entry name" value="2OG-FeII_Oxy_3"/>
    <property type="match status" value="1"/>
</dbReference>
<evidence type="ECO:0000259" key="7">
    <source>
        <dbReference type="PROSITE" id="PS51471"/>
    </source>
</evidence>
<name>A0ABT7J4E2_9ACTN</name>
<evidence type="ECO:0000256" key="4">
    <source>
        <dbReference type="ARBA" id="ARBA00022964"/>
    </source>
</evidence>
<dbReference type="PROSITE" id="PS51471">
    <property type="entry name" value="FE2OG_OXY"/>
    <property type="match status" value="1"/>
</dbReference>
<dbReference type="EC" id="1.14.11.-" evidence="8"/>
<organism evidence="8 9">
    <name type="scientific">Streptomyces fuscus</name>
    <dbReference type="NCBI Taxonomy" id="3048495"/>
    <lineage>
        <taxon>Bacteria</taxon>
        <taxon>Bacillati</taxon>
        <taxon>Actinomycetota</taxon>
        <taxon>Actinomycetes</taxon>
        <taxon>Kitasatosporales</taxon>
        <taxon>Streptomycetaceae</taxon>
        <taxon>Streptomyces</taxon>
    </lineage>
</organism>
<dbReference type="Proteomes" id="UP001241926">
    <property type="component" value="Unassembled WGS sequence"/>
</dbReference>
<keyword evidence="4" id="KW-0223">Dioxygenase</keyword>
<dbReference type="InterPro" id="IPR044862">
    <property type="entry name" value="Pro_4_hyd_alph_FE2OG_OXY"/>
</dbReference>
<dbReference type="InterPro" id="IPR005123">
    <property type="entry name" value="Oxoglu/Fe-dep_dioxygenase_dom"/>
</dbReference>
<proteinExistence type="predicted"/>